<dbReference type="PANTHER" id="PTHR43583">
    <property type="entry name" value="2-IMINOACETATE SYNTHASE"/>
    <property type="match status" value="1"/>
</dbReference>
<name>A0A7S7NPK8_PALFE</name>
<evidence type="ECO:0000256" key="5">
    <source>
        <dbReference type="ARBA" id="ARBA00023014"/>
    </source>
</evidence>
<feature type="domain" description="Radical SAM core" evidence="6">
    <location>
        <begin position="38"/>
        <end position="278"/>
    </location>
</feature>
<proteinExistence type="predicted"/>
<organism evidence="7 8">
    <name type="scientific">Paludibaculum fermentans</name>
    <dbReference type="NCBI Taxonomy" id="1473598"/>
    <lineage>
        <taxon>Bacteria</taxon>
        <taxon>Pseudomonadati</taxon>
        <taxon>Acidobacteriota</taxon>
        <taxon>Terriglobia</taxon>
        <taxon>Bryobacterales</taxon>
        <taxon>Bryobacteraceae</taxon>
        <taxon>Paludibaculum</taxon>
    </lineage>
</organism>
<dbReference type="InterPro" id="IPR058240">
    <property type="entry name" value="rSAM_sf"/>
</dbReference>
<comment type="cofactor">
    <cofactor evidence="1">
        <name>[4Fe-4S] cluster</name>
        <dbReference type="ChEBI" id="CHEBI:49883"/>
    </cofactor>
</comment>
<dbReference type="PROSITE" id="PS51918">
    <property type="entry name" value="RADICAL_SAM"/>
    <property type="match status" value="1"/>
</dbReference>
<dbReference type="Gene3D" id="3.20.20.70">
    <property type="entry name" value="Aldolase class I"/>
    <property type="match status" value="1"/>
</dbReference>
<dbReference type="SFLD" id="SFLDG01060">
    <property type="entry name" value="BATS_domain_containing"/>
    <property type="match status" value="1"/>
</dbReference>
<dbReference type="GO" id="GO:0051536">
    <property type="term" value="F:iron-sulfur cluster binding"/>
    <property type="evidence" value="ECO:0007669"/>
    <property type="project" value="UniProtKB-KW"/>
</dbReference>
<dbReference type="Proteomes" id="UP000593892">
    <property type="component" value="Chromosome"/>
</dbReference>
<dbReference type="GO" id="GO:0003824">
    <property type="term" value="F:catalytic activity"/>
    <property type="evidence" value="ECO:0007669"/>
    <property type="project" value="InterPro"/>
</dbReference>
<reference evidence="7 8" key="1">
    <citation type="submission" date="2020-10" db="EMBL/GenBank/DDBJ databases">
        <title>Complete genome sequence of Paludibaculum fermentans P105T, a facultatively anaerobic acidobacterium capable of dissimilatory Fe(III) reduction.</title>
        <authorList>
            <person name="Dedysh S.N."/>
            <person name="Beletsky A.V."/>
            <person name="Kulichevskaya I.S."/>
            <person name="Mardanov A.V."/>
            <person name="Ravin N.V."/>
        </authorList>
    </citation>
    <scope>NUCLEOTIDE SEQUENCE [LARGE SCALE GENOMIC DNA]</scope>
    <source>
        <strain evidence="7 8">P105</strain>
    </source>
</reference>
<dbReference type="EMBL" id="CP063849">
    <property type="protein sequence ID" value="QOY87431.1"/>
    <property type="molecule type" value="Genomic_DNA"/>
</dbReference>
<dbReference type="RefSeq" id="WP_194449100.1">
    <property type="nucleotide sequence ID" value="NZ_CP063849.1"/>
</dbReference>
<evidence type="ECO:0000313" key="8">
    <source>
        <dbReference type="Proteomes" id="UP000593892"/>
    </source>
</evidence>
<accession>A0A7S7NPK8</accession>
<evidence type="ECO:0000259" key="6">
    <source>
        <dbReference type="PROSITE" id="PS51918"/>
    </source>
</evidence>
<keyword evidence="3" id="KW-0479">Metal-binding</keyword>
<evidence type="ECO:0000256" key="3">
    <source>
        <dbReference type="ARBA" id="ARBA00022723"/>
    </source>
</evidence>
<evidence type="ECO:0000256" key="4">
    <source>
        <dbReference type="ARBA" id="ARBA00023004"/>
    </source>
</evidence>
<keyword evidence="8" id="KW-1185">Reference proteome</keyword>
<dbReference type="SUPFAM" id="SSF102114">
    <property type="entry name" value="Radical SAM enzymes"/>
    <property type="match status" value="1"/>
</dbReference>
<dbReference type="InterPro" id="IPR007197">
    <property type="entry name" value="rSAM"/>
</dbReference>
<dbReference type="InterPro" id="IPR013785">
    <property type="entry name" value="Aldolase_TIM"/>
</dbReference>
<dbReference type="KEGG" id="pfer:IRI77_32510"/>
<dbReference type="AlphaFoldDB" id="A0A7S7NPK8"/>
<dbReference type="PANTHER" id="PTHR43583:SF1">
    <property type="entry name" value="2-IMINOACETATE SYNTHASE"/>
    <property type="match status" value="1"/>
</dbReference>
<evidence type="ECO:0000256" key="2">
    <source>
        <dbReference type="ARBA" id="ARBA00022691"/>
    </source>
</evidence>
<evidence type="ECO:0000313" key="7">
    <source>
        <dbReference type="EMBL" id="QOY87431.1"/>
    </source>
</evidence>
<keyword evidence="4" id="KW-0408">Iron</keyword>
<keyword evidence="5" id="KW-0411">Iron-sulfur</keyword>
<protein>
    <recommendedName>
        <fullName evidence="6">Radical SAM core domain-containing protein</fullName>
    </recommendedName>
</protein>
<dbReference type="SFLD" id="SFLDS00029">
    <property type="entry name" value="Radical_SAM"/>
    <property type="match status" value="1"/>
</dbReference>
<dbReference type="GO" id="GO:0046872">
    <property type="term" value="F:metal ion binding"/>
    <property type="evidence" value="ECO:0007669"/>
    <property type="project" value="UniProtKB-KW"/>
</dbReference>
<sequence length="353" mass="39379">MSSAPDKPLDSAGFGSDPAQLEALLAQSRQAKFSQFGNTVFPVSPLYVTSICKEKCTYCNYRAGSSDPGLKRVRLSDDDLAREVEFLVETEGLRAVELVYASDPLLTHADIVRHIALTRRIVERHGGHTVGLSAEPMSVDEYRALKDVGLTFSVVWQETYDPVRYAELHPGTHIKSDFGYRLDSFDRMIQAELEGVGYGVLSGLADWRRDWSMLLRHQQWLRDTYGRGCNILGVPRLKAAPGSTFREFSYAPTDDEFLALLALHNVRFPDVRPFVSTREEFALCLRMAEGGGCLFTLDCSTVPGGYTLPNHGAQFVTGNYAAPRFAPLVEATGLKLDWYWNSHLAEMELARKA</sequence>
<dbReference type="InterPro" id="IPR034428">
    <property type="entry name" value="ThiH/NoCL/HydG-like"/>
</dbReference>
<gene>
    <name evidence="7" type="ORF">IRI77_32510</name>
</gene>
<evidence type="ECO:0000256" key="1">
    <source>
        <dbReference type="ARBA" id="ARBA00001966"/>
    </source>
</evidence>
<dbReference type="Pfam" id="PF04055">
    <property type="entry name" value="Radical_SAM"/>
    <property type="match status" value="1"/>
</dbReference>
<keyword evidence="2" id="KW-0949">S-adenosyl-L-methionine</keyword>